<evidence type="ECO:0000256" key="4">
    <source>
        <dbReference type="ARBA" id="ARBA00022993"/>
    </source>
</evidence>
<comment type="pathway">
    <text evidence="6">Cofactor biosynthesis; coenzyme A biosynthesis.</text>
</comment>
<gene>
    <name evidence="7" type="ordered locus">Mzhil_0482</name>
</gene>
<dbReference type="KEGG" id="mzh:Mzhil_0482"/>
<keyword evidence="1 6" id="KW-0808">Transferase</keyword>
<evidence type="ECO:0000256" key="2">
    <source>
        <dbReference type="ARBA" id="ARBA00022741"/>
    </source>
</evidence>
<dbReference type="AlphaFoldDB" id="F7XPT1"/>
<feature type="binding site" evidence="6">
    <location>
        <position position="49"/>
    </location>
    <ligand>
        <name>GTP</name>
        <dbReference type="ChEBI" id="CHEBI:37565"/>
    </ligand>
</feature>
<feature type="binding site" evidence="6">
    <location>
        <position position="127"/>
    </location>
    <ligand>
        <name>GTP</name>
        <dbReference type="ChEBI" id="CHEBI:37565"/>
    </ligand>
</feature>
<organism evidence="7 8">
    <name type="scientific">Methanosalsum zhilinae (strain DSM 4017 / NBRC 107636 / OCM 62 / WeN5)</name>
    <name type="common">Methanohalophilus zhilinae</name>
    <dbReference type="NCBI Taxonomy" id="679901"/>
    <lineage>
        <taxon>Archaea</taxon>
        <taxon>Methanobacteriati</taxon>
        <taxon>Methanobacteriota</taxon>
        <taxon>Stenosarchaea group</taxon>
        <taxon>Methanomicrobia</taxon>
        <taxon>Methanosarcinales</taxon>
        <taxon>Methanosarcinaceae</taxon>
        <taxon>Methanosalsum</taxon>
    </lineage>
</organism>
<dbReference type="EC" id="2.7.1.237" evidence="6"/>
<dbReference type="PANTHER" id="PTHR40732:SF1">
    <property type="entry name" value="GTP-DEPENDENT DEPHOSPHO-COA KINASE"/>
    <property type="match status" value="1"/>
</dbReference>
<evidence type="ECO:0000256" key="1">
    <source>
        <dbReference type="ARBA" id="ARBA00022679"/>
    </source>
</evidence>
<proteinExistence type="inferred from homology"/>
<reference evidence="7 8" key="1">
    <citation type="submission" date="2010-07" db="EMBL/GenBank/DDBJ databases">
        <title>The complete genome of Methanosalsum zhilinae DSM 4017.</title>
        <authorList>
            <consortium name="US DOE Joint Genome Institute (JGI-PGF)"/>
            <person name="Lucas S."/>
            <person name="Copeland A."/>
            <person name="Lapidus A."/>
            <person name="Glavina del Rio T."/>
            <person name="Dalin E."/>
            <person name="Tice H."/>
            <person name="Bruce D."/>
            <person name="Goodwin L."/>
            <person name="Pitluck S."/>
            <person name="Kyrpides N."/>
            <person name="Mavromatis K."/>
            <person name="Ovchinnikova G."/>
            <person name="Daligault H."/>
            <person name="Detter J.C."/>
            <person name="Han C."/>
            <person name="Tapia R."/>
            <person name="Larimer F."/>
            <person name="Land M."/>
            <person name="Hauser L."/>
            <person name="Markowitz V."/>
            <person name="Cheng J.-F."/>
            <person name="Hugenholtz P."/>
            <person name="Woyke T."/>
            <person name="Wu D."/>
            <person name="Spring S."/>
            <person name="Schueler E."/>
            <person name="Brambilla E."/>
            <person name="Klenk H.-P."/>
            <person name="Eisen J.A."/>
        </authorList>
    </citation>
    <scope>NUCLEOTIDE SEQUENCE [LARGE SCALE GENOMIC DNA]</scope>
    <source>
        <strain evidence="8">DSM 4017 / NBRC 107636 / OCM 62 / WeN5</strain>
    </source>
</reference>
<keyword evidence="5 6" id="KW-0342">GTP-binding</keyword>
<dbReference type="GO" id="GO:0005525">
    <property type="term" value="F:GTP binding"/>
    <property type="evidence" value="ECO:0007669"/>
    <property type="project" value="UniProtKB-UniRule"/>
</dbReference>
<dbReference type="Pfam" id="PF04019">
    <property type="entry name" value="DUF359"/>
    <property type="match status" value="1"/>
</dbReference>
<keyword evidence="4 6" id="KW-0173">Coenzyme A biosynthesis</keyword>
<dbReference type="RefSeq" id="WP_013897795.1">
    <property type="nucleotide sequence ID" value="NC_015676.1"/>
</dbReference>
<sequence length="194" mass="21591">MGEKIILPPEFRPLLRVPFGTLFTGDGRDTIQKVLECMGNPTKLISVGDVTTFHLLDSGIIPDICIVDDRTKREPASEKVVSGTRHTGFKEITVTNPAGIITEDLINVINYAFESDQNIRIFVYGEEDLAALPSILMAPICSVVLYGQPGEGIVMVKITRPKKIEIQKLIDSIIEQPENKDKLHSNIWRKLNGH</sequence>
<dbReference type="HAMAP" id="MF_00590">
    <property type="entry name" value="Dephospho_CoA_kinase_GTP_dep"/>
    <property type="match status" value="1"/>
</dbReference>
<dbReference type="EMBL" id="CP002101">
    <property type="protein sequence ID" value="AEH60356.1"/>
    <property type="molecule type" value="Genomic_DNA"/>
</dbReference>
<keyword evidence="8" id="KW-1185">Reference proteome</keyword>
<evidence type="ECO:0000256" key="5">
    <source>
        <dbReference type="ARBA" id="ARBA00023134"/>
    </source>
</evidence>
<evidence type="ECO:0000256" key="6">
    <source>
        <dbReference type="HAMAP-Rule" id="MF_00590"/>
    </source>
</evidence>
<protein>
    <recommendedName>
        <fullName evidence="6">GTP-dependent dephospho-CoA kinase</fullName>
        <ecNumber evidence="6">2.7.1.237</ecNumber>
    </recommendedName>
    <alternativeName>
        <fullName evidence="6">Dephospho-coenzyme A kinase</fullName>
        <shortName evidence="6">DPCK</shortName>
    </alternativeName>
</protein>
<comment type="similarity">
    <text evidence="6">Belongs to the GTP-dependent DPCK family.</text>
</comment>
<dbReference type="InterPro" id="IPR007164">
    <property type="entry name" value="GTP-dep_dephospho-CoA_kin"/>
</dbReference>
<keyword evidence="3 6" id="KW-0418">Kinase</keyword>
<feature type="binding site" evidence="6">
    <location>
        <position position="68"/>
    </location>
    <ligand>
        <name>GTP</name>
        <dbReference type="ChEBI" id="CHEBI:37565"/>
    </ligand>
</feature>
<dbReference type="OrthoDB" id="15447at2157"/>
<comment type="function">
    <text evidence="6">Catalyzes the GTP-dependent phosphorylation of the 3'-hydroxyl group of dephosphocoenzyme A to form coenzyme A (CoA).</text>
</comment>
<evidence type="ECO:0000256" key="3">
    <source>
        <dbReference type="ARBA" id="ARBA00022777"/>
    </source>
</evidence>
<dbReference type="STRING" id="679901.Mzhil_0482"/>
<dbReference type="Proteomes" id="UP000006622">
    <property type="component" value="Chromosome"/>
</dbReference>
<keyword evidence="2 6" id="KW-0547">Nucleotide-binding</keyword>
<dbReference type="GeneID" id="10822089"/>
<dbReference type="GO" id="GO:0016301">
    <property type="term" value="F:kinase activity"/>
    <property type="evidence" value="ECO:0007669"/>
    <property type="project" value="UniProtKB-UniRule"/>
</dbReference>
<comment type="caution">
    <text evidence="6">Lacks conserved residue(s) required for the propagation of feature annotation.</text>
</comment>
<dbReference type="HOGENOM" id="CLU_120795_1_0_2"/>
<dbReference type="GO" id="GO:0015937">
    <property type="term" value="P:coenzyme A biosynthetic process"/>
    <property type="evidence" value="ECO:0007669"/>
    <property type="project" value="UniProtKB-UniRule"/>
</dbReference>
<dbReference type="PIRSF" id="PIRSF006533">
    <property type="entry name" value="UCP006533"/>
    <property type="match status" value="1"/>
</dbReference>
<evidence type="ECO:0000313" key="7">
    <source>
        <dbReference type="EMBL" id="AEH60356.1"/>
    </source>
</evidence>
<dbReference type="PANTHER" id="PTHR40732">
    <property type="entry name" value="UPF0218 PROTEIN TK1697"/>
    <property type="match status" value="1"/>
</dbReference>
<dbReference type="UniPathway" id="UPA00241"/>
<comment type="catalytic activity">
    <reaction evidence="6">
        <text>3'-dephospho-CoA + GTP = GDP + CoA + H(+)</text>
        <dbReference type="Rhea" id="RHEA:61156"/>
        <dbReference type="ChEBI" id="CHEBI:15378"/>
        <dbReference type="ChEBI" id="CHEBI:37565"/>
        <dbReference type="ChEBI" id="CHEBI:57287"/>
        <dbReference type="ChEBI" id="CHEBI:57328"/>
        <dbReference type="ChEBI" id="CHEBI:58189"/>
        <dbReference type="EC" id="2.7.1.237"/>
    </reaction>
</comment>
<feature type="binding site" evidence="6">
    <location>
        <position position="50"/>
    </location>
    <ligand>
        <name>GTP</name>
        <dbReference type="ChEBI" id="CHEBI:37565"/>
    </ligand>
</feature>
<name>F7XPT1_METZD</name>
<accession>F7XPT1</accession>
<evidence type="ECO:0000313" key="8">
    <source>
        <dbReference type="Proteomes" id="UP000006622"/>
    </source>
</evidence>